<feature type="transmembrane region" description="Helical" evidence="1">
    <location>
        <begin position="112"/>
        <end position="132"/>
    </location>
</feature>
<feature type="transmembrane region" description="Helical" evidence="1">
    <location>
        <begin position="53"/>
        <end position="73"/>
    </location>
</feature>
<keyword evidence="1" id="KW-0812">Transmembrane</keyword>
<dbReference type="AlphaFoldDB" id="A0AA86TB93"/>
<organism evidence="2 3">
    <name type="scientific">Nitrospira tepida</name>
    <dbReference type="NCBI Taxonomy" id="2973512"/>
    <lineage>
        <taxon>Bacteria</taxon>
        <taxon>Pseudomonadati</taxon>
        <taxon>Nitrospirota</taxon>
        <taxon>Nitrospiria</taxon>
        <taxon>Nitrospirales</taxon>
        <taxon>Nitrospiraceae</taxon>
        <taxon>Nitrospira</taxon>
    </lineage>
</organism>
<evidence type="ECO:0000313" key="2">
    <source>
        <dbReference type="EMBL" id="CAI4033813.1"/>
    </source>
</evidence>
<evidence type="ECO:0000256" key="1">
    <source>
        <dbReference type="SAM" id="Phobius"/>
    </source>
</evidence>
<dbReference type="EMBL" id="OX365700">
    <property type="protein sequence ID" value="CAI4033813.1"/>
    <property type="molecule type" value="Genomic_DNA"/>
</dbReference>
<keyword evidence="3" id="KW-1185">Reference proteome</keyword>
<protein>
    <submittedName>
        <fullName evidence="2">Uncharacterized protein</fullName>
    </submittedName>
</protein>
<dbReference type="KEGG" id="nti:DNFV4_04255"/>
<keyword evidence="1" id="KW-1133">Transmembrane helix</keyword>
<dbReference type="Proteomes" id="UP001179121">
    <property type="component" value="Chromosome"/>
</dbReference>
<proteinExistence type="predicted"/>
<keyword evidence="1" id="KW-0472">Membrane</keyword>
<reference evidence="2" key="1">
    <citation type="submission" date="2022-10" db="EMBL/GenBank/DDBJ databases">
        <authorList>
            <person name="Koch H."/>
        </authorList>
    </citation>
    <scope>NUCLEOTIDE SEQUENCE</scope>
    <source>
        <strain evidence="2">DNF</strain>
    </source>
</reference>
<name>A0AA86TB93_9BACT</name>
<evidence type="ECO:0000313" key="3">
    <source>
        <dbReference type="Proteomes" id="UP001179121"/>
    </source>
</evidence>
<accession>A0AA86TB93</accession>
<gene>
    <name evidence="2" type="ORF">DNFV4_04255</name>
</gene>
<sequence>MWVVARRLALVFLAIGAVVGTLLILTVEQHQGTIREQLLAEPTRAPDRIRSAFLISAVLLSAPLVIFAAYFWNLGAKVRRAQRFPPPNVRLIRDTPVVYGEEAAFRARGLQALAMGLLVFTLLLLLLFWYVLSTLSERAT</sequence>